<reference evidence="2 3" key="1">
    <citation type="submission" date="2019-02" db="EMBL/GenBank/DDBJ databases">
        <authorList>
            <person name="Goldberg S.R."/>
            <person name="Haltli B.A."/>
            <person name="Correa H."/>
            <person name="Russell K.G."/>
        </authorList>
    </citation>
    <scope>NUCLEOTIDE SEQUENCE [LARGE SCALE GENOMIC DNA]</scope>
    <source>
        <strain evidence="2 3">JCM 16186</strain>
    </source>
</reference>
<keyword evidence="1" id="KW-0472">Membrane</keyword>
<dbReference type="Proteomes" id="UP000798808">
    <property type="component" value="Unassembled WGS sequence"/>
</dbReference>
<dbReference type="RefSeq" id="WP_155174822.1">
    <property type="nucleotide sequence ID" value="NZ_BAAAFL010000055.1"/>
</dbReference>
<evidence type="ECO:0000313" key="2">
    <source>
        <dbReference type="EMBL" id="MTI27821.1"/>
    </source>
</evidence>
<evidence type="ECO:0000313" key="3">
    <source>
        <dbReference type="Proteomes" id="UP000798808"/>
    </source>
</evidence>
<keyword evidence="1" id="KW-0812">Transmembrane</keyword>
<feature type="transmembrane region" description="Helical" evidence="1">
    <location>
        <begin position="20"/>
        <end position="37"/>
    </location>
</feature>
<proteinExistence type="predicted"/>
<accession>A0ABW9RVT6</accession>
<evidence type="ECO:0000256" key="1">
    <source>
        <dbReference type="SAM" id="Phobius"/>
    </source>
</evidence>
<feature type="transmembrane region" description="Helical" evidence="1">
    <location>
        <begin position="44"/>
        <end position="63"/>
    </location>
</feature>
<evidence type="ECO:0008006" key="4">
    <source>
        <dbReference type="Google" id="ProtNLM"/>
    </source>
</evidence>
<name>A0ABW9RVT6_9BACT</name>
<sequence>MKFIIQAILIGVLCYATGQYLPFWSLAAVAFVIAALFRLSPLPSFMSGFLAVFALWSFLAYNIDQETSSLLTNRVAQVFMGIPNIALILITGFIGGLTGGFGAASGTLFIGLTRKKRVQKYYS</sequence>
<organism evidence="2 3">
    <name type="scientific">Fulvivirga kasyanovii</name>
    <dbReference type="NCBI Taxonomy" id="396812"/>
    <lineage>
        <taxon>Bacteria</taxon>
        <taxon>Pseudomonadati</taxon>
        <taxon>Bacteroidota</taxon>
        <taxon>Cytophagia</taxon>
        <taxon>Cytophagales</taxon>
        <taxon>Fulvivirgaceae</taxon>
        <taxon>Fulvivirga</taxon>
    </lineage>
</organism>
<comment type="caution">
    <text evidence="2">The sequence shown here is derived from an EMBL/GenBank/DDBJ whole genome shotgun (WGS) entry which is preliminary data.</text>
</comment>
<keyword evidence="3" id="KW-1185">Reference proteome</keyword>
<protein>
    <recommendedName>
        <fullName evidence="4">AI-2E family transporter</fullName>
    </recommendedName>
</protein>
<gene>
    <name evidence="2" type="ORF">E1163_22890</name>
</gene>
<keyword evidence="1" id="KW-1133">Transmembrane helix</keyword>
<dbReference type="EMBL" id="SMLW01000644">
    <property type="protein sequence ID" value="MTI27821.1"/>
    <property type="molecule type" value="Genomic_DNA"/>
</dbReference>
<feature type="transmembrane region" description="Helical" evidence="1">
    <location>
        <begin position="83"/>
        <end position="112"/>
    </location>
</feature>